<dbReference type="Gene3D" id="2.40.10.10">
    <property type="entry name" value="Trypsin-like serine proteases"/>
    <property type="match status" value="2"/>
</dbReference>
<dbReference type="InterPro" id="IPR051201">
    <property type="entry name" value="Chloro_Bact_Ser_Proteases"/>
</dbReference>
<dbReference type="PANTHER" id="PTHR43343:SF3">
    <property type="entry name" value="PROTEASE DO-LIKE 8, CHLOROPLASTIC"/>
    <property type="match status" value="1"/>
</dbReference>
<evidence type="ECO:0000313" key="6">
    <source>
        <dbReference type="EMBL" id="TCJ17427.1"/>
    </source>
</evidence>
<keyword evidence="4" id="KW-0175">Coiled coil</keyword>
<accession>A0A4R1BJK3</accession>
<dbReference type="GO" id="GO:0004252">
    <property type="term" value="F:serine-type endopeptidase activity"/>
    <property type="evidence" value="ECO:0007669"/>
    <property type="project" value="InterPro"/>
</dbReference>
<gene>
    <name evidence="6" type="ORF">EPD60_04345</name>
</gene>
<comment type="caution">
    <text evidence="6">The sequence shown here is derived from an EMBL/GenBank/DDBJ whole genome shotgun (WGS) entry which is preliminary data.</text>
</comment>
<keyword evidence="3" id="KW-0378">Hydrolase</keyword>
<reference evidence="6 7" key="1">
    <citation type="submission" date="2019-03" db="EMBL/GenBank/DDBJ databases">
        <authorList>
            <person name="Kim M.K.M."/>
        </authorList>
    </citation>
    <scope>NUCLEOTIDE SEQUENCE [LARGE SCALE GENOMIC DNA]</scope>
    <source>
        <strain evidence="6 7">17J68-12</strain>
    </source>
</reference>
<feature type="transmembrane region" description="Helical" evidence="5">
    <location>
        <begin position="98"/>
        <end position="119"/>
    </location>
</feature>
<dbReference type="InterPro" id="IPR001940">
    <property type="entry name" value="Peptidase_S1C"/>
</dbReference>
<keyword evidence="7" id="KW-1185">Reference proteome</keyword>
<keyword evidence="5" id="KW-0812">Transmembrane</keyword>
<dbReference type="InterPro" id="IPR009003">
    <property type="entry name" value="Peptidase_S1_PA"/>
</dbReference>
<dbReference type="SUPFAM" id="SSF50494">
    <property type="entry name" value="Trypsin-like serine proteases"/>
    <property type="match status" value="1"/>
</dbReference>
<name>A0A4R1BJK3_9BACT</name>
<organism evidence="6 7">
    <name type="scientific">Flaviaesturariibacter flavus</name>
    <dbReference type="NCBI Taxonomy" id="2502780"/>
    <lineage>
        <taxon>Bacteria</taxon>
        <taxon>Pseudomonadati</taxon>
        <taxon>Bacteroidota</taxon>
        <taxon>Chitinophagia</taxon>
        <taxon>Chitinophagales</taxon>
        <taxon>Chitinophagaceae</taxon>
        <taxon>Flaviaestuariibacter</taxon>
    </lineage>
</organism>
<evidence type="ECO:0000256" key="5">
    <source>
        <dbReference type="SAM" id="Phobius"/>
    </source>
</evidence>
<dbReference type="PRINTS" id="PR00834">
    <property type="entry name" value="PROTEASES2C"/>
</dbReference>
<sequence>MDDLNLLEAVERYINGQMSPDERVWFEGLRKSNPEIDQLVVEHTFFMQQLHRFEETRQLKSMLSEVHLDLAEKGAIESPRLQGRARIAYLFHRYKRTAAIAASIAGITAVAISALVWSVSPTAAGSDLKELRRDMNTLKQENKSLKNENIIQNRALRDVQTKVGTAPTTSGAAPIVYTSGGTGFLVDVKGLVVTSAHVVRDASNIAVQGSNGTDYTARVVFSDVERDLAILKIEDAAFKAPGALPYSLRKSGTDIAEPVFTLGYPRNDVVYGEGYLAAKTGYNGDTLSCQIAIAANPGNSGGPILNHNGEVIGVLRQKQTSAEDVVFATQSKYIYQALAQLAKSDTSFQRVKAPASSSLRGLDRRQQVKRMQEYVYMVKVS</sequence>
<dbReference type="EMBL" id="SJZI01000008">
    <property type="protein sequence ID" value="TCJ17427.1"/>
    <property type="molecule type" value="Genomic_DNA"/>
</dbReference>
<evidence type="ECO:0000256" key="4">
    <source>
        <dbReference type="SAM" id="Coils"/>
    </source>
</evidence>
<evidence type="ECO:0000256" key="1">
    <source>
        <dbReference type="ARBA" id="ARBA00010541"/>
    </source>
</evidence>
<keyword evidence="5" id="KW-0472">Membrane</keyword>
<dbReference type="InterPro" id="IPR043504">
    <property type="entry name" value="Peptidase_S1_PA_chymotrypsin"/>
</dbReference>
<dbReference type="Pfam" id="PF13365">
    <property type="entry name" value="Trypsin_2"/>
    <property type="match status" value="1"/>
</dbReference>
<proteinExistence type="inferred from homology"/>
<dbReference type="AlphaFoldDB" id="A0A4R1BJK3"/>
<evidence type="ECO:0000313" key="7">
    <source>
        <dbReference type="Proteomes" id="UP000295334"/>
    </source>
</evidence>
<dbReference type="PANTHER" id="PTHR43343">
    <property type="entry name" value="PEPTIDASE S12"/>
    <property type="match status" value="1"/>
</dbReference>
<dbReference type="OrthoDB" id="9766361at2"/>
<dbReference type="RefSeq" id="WP_131447220.1">
    <property type="nucleotide sequence ID" value="NZ_SJZI01000008.1"/>
</dbReference>
<dbReference type="Proteomes" id="UP000295334">
    <property type="component" value="Unassembled WGS sequence"/>
</dbReference>
<evidence type="ECO:0000256" key="3">
    <source>
        <dbReference type="ARBA" id="ARBA00022801"/>
    </source>
</evidence>
<comment type="similarity">
    <text evidence="1">Belongs to the peptidase S1C family.</text>
</comment>
<dbReference type="GO" id="GO:0006508">
    <property type="term" value="P:proteolysis"/>
    <property type="evidence" value="ECO:0007669"/>
    <property type="project" value="UniProtKB-KW"/>
</dbReference>
<protein>
    <submittedName>
        <fullName evidence="6">Serine protease</fullName>
    </submittedName>
</protein>
<keyword evidence="2 6" id="KW-0645">Protease</keyword>
<evidence type="ECO:0000256" key="2">
    <source>
        <dbReference type="ARBA" id="ARBA00022670"/>
    </source>
</evidence>
<keyword evidence="5" id="KW-1133">Transmembrane helix</keyword>
<feature type="coiled-coil region" evidence="4">
    <location>
        <begin position="128"/>
        <end position="155"/>
    </location>
</feature>